<evidence type="ECO:0000256" key="7">
    <source>
        <dbReference type="ARBA" id="ARBA00019357"/>
    </source>
</evidence>
<evidence type="ECO:0000256" key="9">
    <source>
        <dbReference type="ARBA" id="ARBA00022723"/>
    </source>
</evidence>
<comment type="catalytic activity">
    <reaction evidence="20">
        <text>7,8-dihydropteroate + L-glutamate + ATP = 7,8-dihydrofolate + ADP + phosphate + H(+)</text>
        <dbReference type="Rhea" id="RHEA:23584"/>
        <dbReference type="ChEBI" id="CHEBI:15378"/>
        <dbReference type="ChEBI" id="CHEBI:17839"/>
        <dbReference type="ChEBI" id="CHEBI:29985"/>
        <dbReference type="ChEBI" id="CHEBI:30616"/>
        <dbReference type="ChEBI" id="CHEBI:43474"/>
        <dbReference type="ChEBI" id="CHEBI:57451"/>
        <dbReference type="ChEBI" id="CHEBI:456216"/>
        <dbReference type="EC" id="6.3.2.12"/>
    </reaction>
</comment>
<dbReference type="SUPFAM" id="SSF53623">
    <property type="entry name" value="MurD-like peptide ligases, catalytic domain"/>
    <property type="match status" value="1"/>
</dbReference>
<dbReference type="InterPro" id="IPR001645">
    <property type="entry name" value="Folylpolyglutamate_synth"/>
</dbReference>
<dbReference type="InterPro" id="IPR036615">
    <property type="entry name" value="Mur_ligase_C_dom_sf"/>
</dbReference>
<gene>
    <name evidence="24" type="primary">folC</name>
    <name evidence="24" type="ORF">NCTC13093_02363</name>
</gene>
<evidence type="ECO:0000256" key="16">
    <source>
        <dbReference type="ARBA" id="ARBA00032510"/>
    </source>
</evidence>
<comment type="pathway">
    <text evidence="2">Cofactor biosynthesis; tetrahydrofolate biosynthesis; 7,8-dihydrofolate from 2-amino-4-hydroxy-6-hydroxymethyl-7,8-dihydropteridine diphosphate and 4-aminobenzoate: step 2/2.</text>
</comment>
<dbReference type="EC" id="6.3.2.17" evidence="6"/>
<evidence type="ECO:0000256" key="2">
    <source>
        <dbReference type="ARBA" id="ARBA00004799"/>
    </source>
</evidence>
<dbReference type="UniPathway" id="UPA00077">
    <property type="reaction ID" value="UER00157"/>
</dbReference>
<evidence type="ECO:0000256" key="21">
    <source>
        <dbReference type="PIRNR" id="PIRNR001563"/>
    </source>
</evidence>
<dbReference type="GO" id="GO:0046654">
    <property type="term" value="P:tetrahydrofolate biosynthetic process"/>
    <property type="evidence" value="ECO:0007669"/>
    <property type="project" value="UniProtKB-UniPathway"/>
</dbReference>
<evidence type="ECO:0000259" key="22">
    <source>
        <dbReference type="Pfam" id="PF02875"/>
    </source>
</evidence>
<accession>A0A2X0VCL0</accession>
<dbReference type="Proteomes" id="UP000250086">
    <property type="component" value="Unassembled WGS sequence"/>
</dbReference>
<evidence type="ECO:0000256" key="8">
    <source>
        <dbReference type="ARBA" id="ARBA00022598"/>
    </source>
</evidence>
<dbReference type="GO" id="GO:0046872">
    <property type="term" value="F:metal ion binding"/>
    <property type="evidence" value="ECO:0007669"/>
    <property type="project" value="UniProtKB-KW"/>
</dbReference>
<dbReference type="InterPro" id="IPR036565">
    <property type="entry name" value="Mur-like_cat_sf"/>
</dbReference>
<evidence type="ECO:0000259" key="23">
    <source>
        <dbReference type="Pfam" id="PF08245"/>
    </source>
</evidence>
<evidence type="ECO:0000256" key="12">
    <source>
        <dbReference type="ARBA" id="ARBA00022842"/>
    </source>
</evidence>
<evidence type="ECO:0000256" key="4">
    <source>
        <dbReference type="ARBA" id="ARBA00008276"/>
    </source>
</evidence>
<keyword evidence="11 21" id="KW-0067">ATP-binding</keyword>
<proteinExistence type="inferred from homology"/>
<keyword evidence="9" id="KW-0479">Metal-binding</keyword>
<evidence type="ECO:0000256" key="10">
    <source>
        <dbReference type="ARBA" id="ARBA00022741"/>
    </source>
</evidence>
<dbReference type="PANTHER" id="PTHR11136">
    <property type="entry name" value="FOLYLPOLYGLUTAMATE SYNTHASE-RELATED"/>
    <property type="match status" value="1"/>
</dbReference>
<organism evidence="24 25">
    <name type="scientific">Anaerobiospirillum thomasii</name>
    <dbReference type="NCBI Taxonomy" id="179995"/>
    <lineage>
        <taxon>Bacteria</taxon>
        <taxon>Pseudomonadati</taxon>
        <taxon>Pseudomonadota</taxon>
        <taxon>Gammaproteobacteria</taxon>
        <taxon>Aeromonadales</taxon>
        <taxon>Succinivibrionaceae</taxon>
        <taxon>Anaerobiospirillum</taxon>
    </lineage>
</organism>
<dbReference type="NCBIfam" id="TIGR01499">
    <property type="entry name" value="folC"/>
    <property type="match status" value="1"/>
</dbReference>
<dbReference type="PANTHER" id="PTHR11136:SF0">
    <property type="entry name" value="DIHYDROFOLATE SYNTHETASE-RELATED"/>
    <property type="match status" value="1"/>
</dbReference>
<feature type="domain" description="Mur ligase C-terminal" evidence="22">
    <location>
        <begin position="305"/>
        <end position="428"/>
    </location>
</feature>
<dbReference type="SUPFAM" id="SSF53244">
    <property type="entry name" value="MurD-like peptide ligases, peptide-binding domain"/>
    <property type="match status" value="1"/>
</dbReference>
<name>A0A2X0VCL0_9GAMM</name>
<dbReference type="RefSeq" id="WP_113744949.1">
    <property type="nucleotide sequence ID" value="NZ_UAPV01000001.1"/>
</dbReference>
<dbReference type="GO" id="GO:0046656">
    <property type="term" value="P:folic acid biosynthetic process"/>
    <property type="evidence" value="ECO:0007669"/>
    <property type="project" value="UniProtKB-KW"/>
</dbReference>
<comment type="pathway">
    <text evidence="3">Cofactor biosynthesis; tetrahydrofolylpolyglutamate biosynthesis.</text>
</comment>
<dbReference type="Pfam" id="PF02875">
    <property type="entry name" value="Mur_ligase_C"/>
    <property type="match status" value="1"/>
</dbReference>
<keyword evidence="25" id="KW-1185">Reference proteome</keyword>
<protein>
    <recommendedName>
        <fullName evidence="7">Dihydrofolate synthase/folylpolyglutamate synthase</fullName>
        <ecNumber evidence="5">6.3.2.12</ecNumber>
        <ecNumber evidence="6">6.3.2.17</ecNumber>
    </recommendedName>
    <alternativeName>
        <fullName evidence="16">Folylpoly-gamma-glutamate synthetase-dihydrofolate synthetase</fullName>
    </alternativeName>
    <alternativeName>
        <fullName evidence="14">Folylpolyglutamate synthetase</fullName>
    </alternativeName>
    <alternativeName>
        <fullName evidence="15">Tetrahydrofolylpolyglutamate synthase</fullName>
    </alternativeName>
</protein>
<evidence type="ECO:0000256" key="5">
    <source>
        <dbReference type="ARBA" id="ARBA00013023"/>
    </source>
</evidence>
<keyword evidence="10 21" id="KW-0547">Nucleotide-binding</keyword>
<dbReference type="Pfam" id="PF08245">
    <property type="entry name" value="Mur_ligase_M"/>
    <property type="match status" value="1"/>
</dbReference>
<sequence length="444" mass="48828">MTVIDKDCRDLKTWLLYLESIDMSKIKLGLERVGRVCRALGLDSFADKKVITVAGTNGKGSTCAFIAQALYASGYTTGLYTSPHLIDFTERISINQQQVDDTLLCEAFSRIFQISKIEDTALTYFEFTTLAALYCFKKSNVDVLVLEVGLGGRLDAVNIIDADLALISSIGLDHVQILGDSIDKIAYEKAGIIKDKSVCILGAVENRAFDVIHRICLDKKVKLLASGIDFKTTFVPGLDTFDFSYSSGCGKSAALCVHEQYALPKIPFECVGIALCALKQLEDMGFVIKDKALEDTLLHTALPCRMQKIAKSPDVYIDVAHNEQAARHLHMRLSLQKGTGTKRKAVVAMLKDKDIEGVIASVHDLFDVWYVASSTGVRGEDYTRLENAVLNYVADTQSVRGFDDIEKAIDCALQESCEDDEIIIFGSFVTAAAALKYFTKNNTV</sequence>
<evidence type="ECO:0000256" key="13">
    <source>
        <dbReference type="ARBA" id="ARBA00022909"/>
    </source>
</evidence>
<evidence type="ECO:0000313" key="24">
    <source>
        <dbReference type="EMBL" id="SPT70936.1"/>
    </source>
</evidence>
<dbReference type="GO" id="GO:0005524">
    <property type="term" value="F:ATP binding"/>
    <property type="evidence" value="ECO:0007669"/>
    <property type="project" value="UniProtKB-KW"/>
</dbReference>
<feature type="domain" description="Mur ligase central" evidence="23">
    <location>
        <begin position="53"/>
        <end position="197"/>
    </location>
</feature>
<evidence type="ECO:0000256" key="3">
    <source>
        <dbReference type="ARBA" id="ARBA00005150"/>
    </source>
</evidence>
<evidence type="ECO:0000256" key="15">
    <source>
        <dbReference type="ARBA" id="ARBA00030592"/>
    </source>
</evidence>
<dbReference type="PIRSF" id="PIRSF001563">
    <property type="entry name" value="Folylpolyglu_synth"/>
    <property type="match status" value="1"/>
</dbReference>
<evidence type="ECO:0000256" key="1">
    <source>
        <dbReference type="ARBA" id="ARBA00002714"/>
    </source>
</evidence>
<dbReference type="GO" id="GO:0008841">
    <property type="term" value="F:dihydrofolate synthase activity"/>
    <property type="evidence" value="ECO:0007669"/>
    <property type="project" value="UniProtKB-EC"/>
</dbReference>
<keyword evidence="12" id="KW-0460">Magnesium</keyword>
<dbReference type="Gene3D" id="3.40.1190.10">
    <property type="entry name" value="Mur-like, catalytic domain"/>
    <property type="match status" value="1"/>
</dbReference>
<dbReference type="GO" id="GO:0005737">
    <property type="term" value="C:cytoplasm"/>
    <property type="evidence" value="ECO:0007669"/>
    <property type="project" value="TreeGrafter"/>
</dbReference>
<evidence type="ECO:0000256" key="11">
    <source>
        <dbReference type="ARBA" id="ARBA00022840"/>
    </source>
</evidence>
<dbReference type="Gene3D" id="3.90.190.20">
    <property type="entry name" value="Mur ligase, C-terminal domain"/>
    <property type="match status" value="1"/>
</dbReference>
<dbReference type="AlphaFoldDB" id="A0A2X0VCL0"/>
<evidence type="ECO:0000313" key="25">
    <source>
        <dbReference type="Proteomes" id="UP000250086"/>
    </source>
</evidence>
<evidence type="ECO:0000256" key="20">
    <source>
        <dbReference type="ARBA" id="ARBA00049161"/>
    </source>
</evidence>
<dbReference type="GO" id="GO:0004326">
    <property type="term" value="F:tetrahydrofolylpolyglutamate synthase activity"/>
    <property type="evidence" value="ECO:0007669"/>
    <property type="project" value="UniProtKB-EC"/>
</dbReference>
<evidence type="ECO:0000256" key="6">
    <source>
        <dbReference type="ARBA" id="ARBA00013025"/>
    </source>
</evidence>
<evidence type="ECO:0000256" key="14">
    <source>
        <dbReference type="ARBA" id="ARBA00030048"/>
    </source>
</evidence>
<dbReference type="EMBL" id="UAPV01000001">
    <property type="protein sequence ID" value="SPT70936.1"/>
    <property type="molecule type" value="Genomic_DNA"/>
</dbReference>
<dbReference type="EC" id="6.3.2.12" evidence="5"/>
<dbReference type="InterPro" id="IPR013221">
    <property type="entry name" value="Mur_ligase_cen"/>
</dbReference>
<dbReference type="InterPro" id="IPR004101">
    <property type="entry name" value="Mur_ligase_C"/>
</dbReference>
<comment type="catalytic activity">
    <reaction evidence="17">
        <text>(6S)-5,6,7,8-tetrahydrofolyl-(gamma-L-Glu)(n) + L-glutamate + ATP = (6S)-5,6,7,8-tetrahydrofolyl-(gamma-L-Glu)(n+1) + ADP + phosphate + H(+)</text>
        <dbReference type="Rhea" id="RHEA:10580"/>
        <dbReference type="Rhea" id="RHEA-COMP:14738"/>
        <dbReference type="Rhea" id="RHEA-COMP:14740"/>
        <dbReference type="ChEBI" id="CHEBI:15378"/>
        <dbReference type="ChEBI" id="CHEBI:29985"/>
        <dbReference type="ChEBI" id="CHEBI:30616"/>
        <dbReference type="ChEBI" id="CHEBI:43474"/>
        <dbReference type="ChEBI" id="CHEBI:141005"/>
        <dbReference type="ChEBI" id="CHEBI:456216"/>
        <dbReference type="EC" id="6.3.2.17"/>
    </reaction>
</comment>
<comment type="catalytic activity">
    <reaction evidence="19">
        <text>(6R)-5,10-methylenetetrahydrofolyl-(gamma-L-Glu)(n) + L-glutamate + ATP = (6R)-5,10-methylenetetrahydrofolyl-(gamma-L-Glu)(n+1) + ADP + phosphate + H(+)</text>
        <dbReference type="Rhea" id="RHEA:51912"/>
        <dbReference type="Rhea" id="RHEA-COMP:13257"/>
        <dbReference type="Rhea" id="RHEA-COMP:13258"/>
        <dbReference type="ChEBI" id="CHEBI:15378"/>
        <dbReference type="ChEBI" id="CHEBI:29985"/>
        <dbReference type="ChEBI" id="CHEBI:30616"/>
        <dbReference type="ChEBI" id="CHEBI:43474"/>
        <dbReference type="ChEBI" id="CHEBI:136572"/>
        <dbReference type="ChEBI" id="CHEBI:456216"/>
        <dbReference type="EC" id="6.3.2.17"/>
    </reaction>
</comment>
<evidence type="ECO:0000256" key="19">
    <source>
        <dbReference type="ARBA" id="ARBA00049035"/>
    </source>
</evidence>
<evidence type="ECO:0000256" key="17">
    <source>
        <dbReference type="ARBA" id="ARBA00047493"/>
    </source>
</evidence>
<comment type="function">
    <text evidence="1">Functions in two distinct reactions of the de novo folate biosynthetic pathway. Catalyzes the addition of a glutamate residue to dihydropteroate (7,8-dihydropteroate or H2Pte) to form dihydrofolate (7,8-dihydrofolate monoglutamate or H2Pte-Glu). Also catalyzes successive additions of L-glutamate to tetrahydrofolate or 10-formyltetrahydrofolate or 5,10-methylenetetrahydrofolate, leading to folylpolyglutamate derivatives.</text>
</comment>
<reference evidence="24 25" key="1">
    <citation type="submission" date="2018-06" db="EMBL/GenBank/DDBJ databases">
        <authorList>
            <consortium name="Pathogen Informatics"/>
            <person name="Doyle S."/>
        </authorList>
    </citation>
    <scope>NUCLEOTIDE SEQUENCE [LARGE SCALE GENOMIC DNA]</scope>
    <source>
        <strain evidence="24 25">NCTC13093</strain>
    </source>
</reference>
<evidence type="ECO:0000256" key="18">
    <source>
        <dbReference type="ARBA" id="ARBA00047808"/>
    </source>
</evidence>
<comment type="similarity">
    <text evidence="4 21">Belongs to the folylpolyglutamate synthase family.</text>
</comment>
<keyword evidence="13" id="KW-0289">Folate biosynthesis</keyword>
<comment type="catalytic activity">
    <reaction evidence="18">
        <text>10-formyltetrahydrofolyl-(gamma-L-Glu)(n) + L-glutamate + ATP = 10-formyltetrahydrofolyl-(gamma-L-Glu)(n+1) + ADP + phosphate + H(+)</text>
        <dbReference type="Rhea" id="RHEA:51904"/>
        <dbReference type="Rhea" id="RHEA-COMP:13088"/>
        <dbReference type="Rhea" id="RHEA-COMP:14300"/>
        <dbReference type="ChEBI" id="CHEBI:15378"/>
        <dbReference type="ChEBI" id="CHEBI:29985"/>
        <dbReference type="ChEBI" id="CHEBI:30616"/>
        <dbReference type="ChEBI" id="CHEBI:43474"/>
        <dbReference type="ChEBI" id="CHEBI:134413"/>
        <dbReference type="ChEBI" id="CHEBI:456216"/>
        <dbReference type="EC" id="6.3.2.17"/>
    </reaction>
</comment>
<keyword evidence="8 21" id="KW-0436">Ligase</keyword>